<organism evidence="2">
    <name type="scientific">mine drainage metagenome</name>
    <dbReference type="NCBI Taxonomy" id="410659"/>
    <lineage>
        <taxon>unclassified sequences</taxon>
        <taxon>metagenomes</taxon>
        <taxon>ecological metagenomes</taxon>
    </lineage>
</organism>
<accession>A0A1J5RAR0</accession>
<gene>
    <name evidence="2" type="ORF">GALL_248640</name>
</gene>
<evidence type="ECO:0000259" key="1">
    <source>
        <dbReference type="Pfam" id="PF23343"/>
    </source>
</evidence>
<feature type="domain" description="Replication-associated protein ORF2/G2P" evidence="1">
    <location>
        <begin position="184"/>
        <end position="278"/>
    </location>
</feature>
<evidence type="ECO:0000313" key="2">
    <source>
        <dbReference type="EMBL" id="OIQ93158.1"/>
    </source>
</evidence>
<proteinExistence type="predicted"/>
<name>A0A1J5RAR0_9ZZZZ</name>
<dbReference type="InterPro" id="IPR056906">
    <property type="entry name" value="ORF2/G2P_dom"/>
</dbReference>
<reference evidence="2" key="1">
    <citation type="submission" date="2016-10" db="EMBL/GenBank/DDBJ databases">
        <title>Sequence of Gallionella enrichment culture.</title>
        <authorList>
            <person name="Poehlein A."/>
            <person name="Muehling M."/>
            <person name="Daniel R."/>
        </authorList>
    </citation>
    <scope>NUCLEOTIDE SEQUENCE</scope>
</reference>
<comment type="caution">
    <text evidence="2">The sequence shown here is derived from an EMBL/GenBank/DDBJ whole genome shotgun (WGS) entry which is preliminary data.</text>
</comment>
<sequence length="437" mass="48399">MSVAPLLADRPATTDAFESVVAGLVPHSFASLDDVTSAVDVLRLRHGMHVGPDVCGQVAYLGVSPGTVSLRVRTIEGMDLVGRDDLAASDRIVEQLDAASVRARALDVRESVGRLTRIRRCRVCLMPLDDVVAQDTHDACDDGVDFTPRRSVIMEWSRGSRRRMVRTIGELDLSRWADDGGTLCLLTLTLPDWWQMVAPTGRDFKRLVEVLRKRWVRAGAGPWRGMWKLEFQRRGAPHLHALMRVPAFVGDEVFETWLARAWADVCVESLEDDDAAAYRAAGEYARHLEHGTDLSWSGVKFSDPRRTSIYFLKHAAPGDGTGSKEYQHVVPDLWQAEGAGPGRFWGVWGLSRARVEVAVDWRTFNQARRVLRHVARAAAARTVMARLRSAGDVAGVWTMRRPRQRGGFGAVGGGWVLVNDAVALAYDLGRALTVMQD</sequence>
<dbReference type="EMBL" id="MLJW01000213">
    <property type="protein sequence ID" value="OIQ93158.1"/>
    <property type="molecule type" value="Genomic_DNA"/>
</dbReference>
<dbReference type="Pfam" id="PF23343">
    <property type="entry name" value="REP_ORF2-G2P"/>
    <property type="match status" value="1"/>
</dbReference>
<protein>
    <recommendedName>
        <fullName evidence="1">Replication-associated protein ORF2/G2P domain-containing protein</fullName>
    </recommendedName>
</protein>
<dbReference type="AlphaFoldDB" id="A0A1J5RAR0"/>